<dbReference type="GO" id="GO:0007165">
    <property type="term" value="P:signal transduction"/>
    <property type="evidence" value="ECO:0007669"/>
    <property type="project" value="UniProtKB-KW"/>
</dbReference>
<evidence type="ECO:0000313" key="6">
    <source>
        <dbReference type="EMBL" id="GGD81485.1"/>
    </source>
</evidence>
<keyword evidence="4" id="KW-0812">Transmembrane</keyword>
<feature type="transmembrane region" description="Helical" evidence="4">
    <location>
        <begin position="65"/>
        <end position="94"/>
    </location>
</feature>
<evidence type="ECO:0000256" key="4">
    <source>
        <dbReference type="SAM" id="Phobius"/>
    </source>
</evidence>
<keyword evidence="4" id="KW-0472">Membrane</keyword>
<feature type="transmembrane region" description="Helical" evidence="4">
    <location>
        <begin position="38"/>
        <end position="58"/>
    </location>
</feature>
<evidence type="ECO:0000256" key="3">
    <source>
        <dbReference type="SAM" id="Coils"/>
    </source>
</evidence>
<dbReference type="SUPFAM" id="SSF58104">
    <property type="entry name" value="Methyl-accepting chemotaxis protein (MCP) signaling domain"/>
    <property type="match status" value="1"/>
</dbReference>
<protein>
    <submittedName>
        <fullName evidence="6">Methyl-accepting chemotaxis protein</fullName>
    </submittedName>
</protein>
<gene>
    <name evidence="6" type="ORF">GCM10010911_44510</name>
</gene>
<dbReference type="PROSITE" id="PS50111">
    <property type="entry name" value="CHEMOTAXIS_TRANSDUC_2"/>
    <property type="match status" value="1"/>
</dbReference>
<reference evidence="6" key="1">
    <citation type="journal article" date="2014" name="Int. J. Syst. Evol. Microbiol.">
        <title>Complete genome sequence of Corynebacterium casei LMG S-19264T (=DSM 44701T), isolated from a smear-ripened cheese.</title>
        <authorList>
            <consortium name="US DOE Joint Genome Institute (JGI-PGF)"/>
            <person name="Walter F."/>
            <person name="Albersmeier A."/>
            <person name="Kalinowski J."/>
            <person name="Ruckert C."/>
        </authorList>
    </citation>
    <scope>NUCLEOTIDE SEQUENCE</scope>
    <source>
        <strain evidence="6">CGMCC 1.15178</strain>
    </source>
</reference>
<dbReference type="Gene3D" id="1.10.287.950">
    <property type="entry name" value="Methyl-accepting chemotaxis protein"/>
    <property type="match status" value="1"/>
</dbReference>
<accession>A0A916Z9S3</accession>
<sequence>MSHSDTLHRRNKLLVNIIWGMLILGIAVDFLTGAPSSSIIVLVIVGSITCGMATIMTYKRWLSDYVMYFIPLIITVLTLLLIITGPVITTYFLIFVNMGIMTLYSSFRALAFSTLLGIILSVYLFMSPYKAEMFGDNDPITIMLYLALVAAPLLASSKFSERLQMEAGAQRENAITEGNRAQAIVDRISSSLEVLHAFNANLKQNVTSTSLISQEVTAAFSAVTASIETQTSSISDISESVHSIEDTAASMVSRSTKMRHVSENSVKLTKNGSEEAQRLEQKIEHAHENIDNSVLLMEELGEQNSRISEIVATINHISSQTNLLALNAAIEAARAGEHGKGFAVVSNEIRKLAESSRQSTEEIGEILENIRVKTGQAAEQIKLGKQSIVESRHTTKHVTDVMHHLSGDSLNVEEQAAHVQLLADDVHRQYTKIAEEIATIATTTEENMASVEEMSASMTTQDTRITQIKESFLQLDGLALDLNKMTQR</sequence>
<dbReference type="EMBL" id="BMHP01000003">
    <property type="protein sequence ID" value="GGD81485.1"/>
    <property type="molecule type" value="Genomic_DNA"/>
</dbReference>
<keyword evidence="7" id="KW-1185">Reference proteome</keyword>
<keyword evidence="1 2" id="KW-0807">Transducer</keyword>
<evidence type="ECO:0000259" key="5">
    <source>
        <dbReference type="PROSITE" id="PS50111"/>
    </source>
</evidence>
<feature type="transmembrane region" description="Helical" evidence="4">
    <location>
        <begin position="12"/>
        <end position="32"/>
    </location>
</feature>
<evidence type="ECO:0000256" key="2">
    <source>
        <dbReference type="PROSITE-ProRule" id="PRU00284"/>
    </source>
</evidence>
<name>A0A916Z9S3_9BACL</name>
<evidence type="ECO:0000256" key="1">
    <source>
        <dbReference type="ARBA" id="ARBA00023224"/>
    </source>
</evidence>
<feature type="transmembrane region" description="Helical" evidence="4">
    <location>
        <begin position="106"/>
        <end position="126"/>
    </location>
</feature>
<feature type="coiled-coil region" evidence="3">
    <location>
        <begin position="269"/>
        <end position="296"/>
    </location>
</feature>
<dbReference type="AlphaFoldDB" id="A0A916Z9S3"/>
<comment type="caution">
    <text evidence="6">The sequence shown here is derived from an EMBL/GenBank/DDBJ whole genome shotgun (WGS) entry which is preliminary data.</text>
</comment>
<feature type="domain" description="Methyl-accepting transducer" evidence="5">
    <location>
        <begin position="205"/>
        <end position="462"/>
    </location>
</feature>
<dbReference type="PANTHER" id="PTHR32089:SF112">
    <property type="entry name" value="LYSOZYME-LIKE PROTEIN-RELATED"/>
    <property type="match status" value="1"/>
</dbReference>
<dbReference type="RefSeq" id="WP_188996103.1">
    <property type="nucleotide sequence ID" value="NZ_BMHP01000003.1"/>
</dbReference>
<evidence type="ECO:0000313" key="7">
    <source>
        <dbReference type="Proteomes" id="UP000612456"/>
    </source>
</evidence>
<keyword evidence="3" id="KW-0175">Coiled coil</keyword>
<organism evidence="6 7">
    <name type="scientific">Paenibacillus nasutitermitis</name>
    <dbReference type="NCBI Taxonomy" id="1652958"/>
    <lineage>
        <taxon>Bacteria</taxon>
        <taxon>Bacillati</taxon>
        <taxon>Bacillota</taxon>
        <taxon>Bacilli</taxon>
        <taxon>Bacillales</taxon>
        <taxon>Paenibacillaceae</taxon>
        <taxon>Paenibacillus</taxon>
    </lineage>
</organism>
<proteinExistence type="predicted"/>
<reference evidence="6" key="2">
    <citation type="submission" date="2020-09" db="EMBL/GenBank/DDBJ databases">
        <authorList>
            <person name="Sun Q."/>
            <person name="Zhou Y."/>
        </authorList>
    </citation>
    <scope>NUCLEOTIDE SEQUENCE</scope>
    <source>
        <strain evidence="6">CGMCC 1.15178</strain>
    </source>
</reference>
<dbReference type="Proteomes" id="UP000612456">
    <property type="component" value="Unassembled WGS sequence"/>
</dbReference>
<dbReference type="PANTHER" id="PTHR32089">
    <property type="entry name" value="METHYL-ACCEPTING CHEMOTAXIS PROTEIN MCPB"/>
    <property type="match status" value="1"/>
</dbReference>
<dbReference type="SMART" id="SM00283">
    <property type="entry name" value="MA"/>
    <property type="match status" value="1"/>
</dbReference>
<dbReference type="GO" id="GO:0016020">
    <property type="term" value="C:membrane"/>
    <property type="evidence" value="ECO:0007669"/>
    <property type="project" value="InterPro"/>
</dbReference>
<dbReference type="InterPro" id="IPR004089">
    <property type="entry name" value="MCPsignal_dom"/>
</dbReference>
<dbReference type="Pfam" id="PF00015">
    <property type="entry name" value="MCPsignal"/>
    <property type="match status" value="1"/>
</dbReference>
<feature type="transmembrane region" description="Helical" evidence="4">
    <location>
        <begin position="138"/>
        <end position="155"/>
    </location>
</feature>
<keyword evidence="4" id="KW-1133">Transmembrane helix</keyword>